<feature type="domain" description="SLH" evidence="1">
    <location>
        <begin position="583"/>
        <end position="642"/>
    </location>
</feature>
<keyword evidence="3" id="KW-1185">Reference proteome</keyword>
<dbReference type="AlphaFoldDB" id="A0A1D8JJ75"/>
<organism evidence="2 3">
    <name type="scientific">Sporosarcina ureilytica</name>
    <dbReference type="NCBI Taxonomy" id="298596"/>
    <lineage>
        <taxon>Bacteria</taxon>
        <taxon>Bacillati</taxon>
        <taxon>Bacillota</taxon>
        <taxon>Bacilli</taxon>
        <taxon>Bacillales</taxon>
        <taxon>Caryophanaceae</taxon>
        <taxon>Sporosarcina</taxon>
    </lineage>
</organism>
<name>A0A1D8JJ75_9BACL</name>
<dbReference type="InterPro" id="IPR029062">
    <property type="entry name" value="Class_I_gatase-like"/>
</dbReference>
<proteinExistence type="predicted"/>
<accession>A0A1D8JJ75</accession>
<dbReference type="EMBL" id="CP017560">
    <property type="protein sequence ID" value="AOV08764.1"/>
    <property type="molecule type" value="Genomic_DNA"/>
</dbReference>
<dbReference type="InterPro" id="IPR029010">
    <property type="entry name" value="ThuA-like"/>
</dbReference>
<evidence type="ECO:0000313" key="3">
    <source>
        <dbReference type="Proteomes" id="UP000185746"/>
    </source>
</evidence>
<dbReference type="Gene3D" id="3.40.50.880">
    <property type="match status" value="1"/>
</dbReference>
<dbReference type="Proteomes" id="UP000185746">
    <property type="component" value="Chromosome"/>
</dbReference>
<dbReference type="KEGG" id="surl:BI350_15245"/>
<dbReference type="CDD" id="cd03143">
    <property type="entry name" value="A4_beta-galactosidase_middle_domain"/>
    <property type="match status" value="1"/>
</dbReference>
<feature type="domain" description="SLH" evidence="1">
    <location>
        <begin position="464"/>
        <end position="527"/>
    </location>
</feature>
<dbReference type="PROSITE" id="PS51272">
    <property type="entry name" value="SLH"/>
    <property type="match status" value="2"/>
</dbReference>
<dbReference type="PANTHER" id="PTHR43308:SF5">
    <property type="entry name" value="S-LAYER PROTEIN _ PEPTIDOGLYCAN ENDO-BETA-N-ACETYLGLUCOSAMINIDASE"/>
    <property type="match status" value="1"/>
</dbReference>
<sequence length="642" mass="72590">MKRYSLFSILFVIISIVLFPEITEANTKKTAVYFSELNDEYSQITRPGGTHTFYGNASPVDAKNKYSSIWDKQLKVFHSLKQDGYDVEIIDEKDLTNQATLQKYDSIVLVYGVLMTHEQRQVLKQYIRDGGGLVSIYAGARNEADPKLWRTNSLDLTPLIFKTQSWIWEWDNLSEVLSSGFVSDNAVKNLRIVPGTKTHPIIRNAEKTLGRSLELYNDRSIGEWVEVLSPYSGYVVPLLQIDQATPIQGKPEYVKRGTPMALATEYGDGRVIYIGFKMFDFLEVDAPEAEWRDNTRGLAYSGTHGAKDARVFLNESINWTGDNVHKKRVLQYDVNLTMSELRAYQSPQRDYVLYGTARVQNAGDTPVRGTLIVEVFDPNGKRVGNYERYLGGLTPYHVKAGPQNQSINPHDEKFVFRLPLNSISGNYEVRTSFLEGHRDLKGYKIRASSMYMNKRGTAPAVFSKQQPFKDVQRNDDAYASVENLASLGVIRGYGNGIFRPNAQVTRKQAVDMILKSTNTPVRKGLTLAASDLKKSSPDYDLIATAVHNGLLKIENGKVRPYEQMTRGEVANALVNGFKFQAIPNHSFKDVALSNKHYREIHILSQLEVAKGYIDTNTFKPNEPLTRKNFSAFLDRSLRAVQQ</sequence>
<dbReference type="SUPFAM" id="SSF52317">
    <property type="entry name" value="Class I glutamine amidotransferase-like"/>
    <property type="match status" value="1"/>
</dbReference>
<evidence type="ECO:0000259" key="1">
    <source>
        <dbReference type="PROSITE" id="PS51272"/>
    </source>
</evidence>
<protein>
    <recommendedName>
        <fullName evidence="1">SLH domain-containing protein</fullName>
    </recommendedName>
</protein>
<dbReference type="Pfam" id="PF00395">
    <property type="entry name" value="SLH"/>
    <property type="match status" value="2"/>
</dbReference>
<evidence type="ECO:0000313" key="2">
    <source>
        <dbReference type="EMBL" id="AOV08764.1"/>
    </source>
</evidence>
<reference evidence="2 3" key="1">
    <citation type="submission" date="2016-09" db="EMBL/GenBank/DDBJ databases">
        <title>Complete genome sequence of the Lysinibacillus sphaericus LMG 22257, a specie of Bacillus with ureolytic activity that can effectively biodeposit calcium carbonate.</title>
        <authorList>
            <person name="Yan W."/>
        </authorList>
    </citation>
    <scope>NUCLEOTIDE SEQUENCE [LARGE SCALE GENOMIC DNA]</scope>
    <source>
        <strain evidence="2 3">LMG 22257</strain>
    </source>
</reference>
<dbReference type="PANTHER" id="PTHR43308">
    <property type="entry name" value="OUTER MEMBRANE PROTEIN ALPHA-RELATED"/>
    <property type="match status" value="1"/>
</dbReference>
<dbReference type="InterPro" id="IPR001119">
    <property type="entry name" value="SLH_dom"/>
</dbReference>
<dbReference type="Pfam" id="PF06283">
    <property type="entry name" value="ThuA"/>
    <property type="match status" value="1"/>
</dbReference>
<gene>
    <name evidence="2" type="ORF">BI350_15245</name>
</gene>
<dbReference type="RefSeq" id="WP_075528927.1">
    <property type="nucleotide sequence ID" value="NZ_CP017560.1"/>
</dbReference>
<dbReference type="InterPro" id="IPR051465">
    <property type="entry name" value="Cell_Envelope_Struct_Comp"/>
</dbReference>